<evidence type="ECO:0000313" key="3">
    <source>
        <dbReference type="Proteomes" id="UP000693672"/>
    </source>
</evidence>
<proteinExistence type="predicted"/>
<accession>A0A916K118</accession>
<evidence type="ECO:0000259" key="1">
    <source>
        <dbReference type="SMART" id="SM00796"/>
    </source>
</evidence>
<organism evidence="2 3">
    <name type="scientific">Paenibacillus solanacearum</name>
    <dbReference type="NCBI Taxonomy" id="2048548"/>
    <lineage>
        <taxon>Bacteria</taxon>
        <taxon>Bacillati</taxon>
        <taxon>Bacillota</taxon>
        <taxon>Bacilli</taxon>
        <taxon>Bacillales</taxon>
        <taxon>Paenibacillaceae</taxon>
        <taxon>Paenibacillus</taxon>
    </lineage>
</organism>
<dbReference type="EMBL" id="CAJVAS010000009">
    <property type="protein sequence ID" value="CAG7624245.1"/>
    <property type="molecule type" value="Genomic_DNA"/>
</dbReference>
<reference evidence="2" key="1">
    <citation type="submission" date="2021-06" db="EMBL/GenBank/DDBJ databases">
        <authorList>
            <person name="Criscuolo A."/>
        </authorList>
    </citation>
    <scope>NUCLEOTIDE SEQUENCE</scope>
    <source>
        <strain evidence="2">CIP111600</strain>
    </source>
</reference>
<dbReference type="Pfam" id="PF02682">
    <property type="entry name" value="CT_C_D"/>
    <property type="match status" value="1"/>
</dbReference>
<dbReference type="InterPro" id="IPR010016">
    <property type="entry name" value="PxpB"/>
</dbReference>
<dbReference type="PANTHER" id="PTHR34698:SF2">
    <property type="entry name" value="5-OXOPROLINASE SUBUNIT B"/>
    <property type="match status" value="1"/>
</dbReference>
<dbReference type="AlphaFoldDB" id="A0A916K118"/>
<dbReference type="InterPro" id="IPR003833">
    <property type="entry name" value="CT_C_D"/>
</dbReference>
<keyword evidence="3" id="KW-1185">Reference proteome</keyword>
<gene>
    <name evidence="2" type="primary">pxpB</name>
    <name evidence="2" type="ORF">PAESOLCIP111_02616</name>
</gene>
<name>A0A916K118_9BACL</name>
<sequence length="276" mass="30441">MRQPCRIVAEYFFIAGCLFVMLSDERYEAAELSDEARIVPLGDGALVVECGDAITLDSHKRVRQLSNYLESHPFAGMTECVPAFTTVTIYYDAMTLMAEHADSVAPEDRDFPFAIAVSIVGRMVRQLKDRPVKPAKVVDIPVCYGEDLGPDLDVVAAHNGLSTEEVIDIHTAADYLVYMLGFAPGFAYLGGMSARIAAPRRQTPRLAIPAGTVGIAGEQTGVYPIVTPGGWQLIGRTPTRLFIPEQMPPTLLKAGDIVRFYRISRGDYDRWEEPKR</sequence>
<comment type="caution">
    <text evidence="2">The sequence shown here is derived from an EMBL/GenBank/DDBJ whole genome shotgun (WGS) entry which is preliminary data.</text>
</comment>
<dbReference type="PANTHER" id="PTHR34698">
    <property type="entry name" value="5-OXOPROLINASE SUBUNIT B"/>
    <property type="match status" value="1"/>
</dbReference>
<evidence type="ECO:0000313" key="2">
    <source>
        <dbReference type="EMBL" id="CAG7624245.1"/>
    </source>
</evidence>
<keyword evidence="2" id="KW-0378">Hydrolase</keyword>
<dbReference type="SMART" id="SM00796">
    <property type="entry name" value="AHS1"/>
    <property type="match status" value="1"/>
</dbReference>
<dbReference type="NCBIfam" id="TIGR00370">
    <property type="entry name" value="5-oxoprolinase subunit PxpB"/>
    <property type="match status" value="1"/>
</dbReference>
<dbReference type="Proteomes" id="UP000693672">
    <property type="component" value="Unassembled WGS sequence"/>
</dbReference>
<feature type="domain" description="Carboxyltransferase" evidence="1">
    <location>
        <begin position="36"/>
        <end position="252"/>
    </location>
</feature>
<dbReference type="GO" id="GO:0017168">
    <property type="term" value="F:5-oxoprolinase (ATP-hydrolyzing) activity"/>
    <property type="evidence" value="ECO:0007669"/>
    <property type="project" value="UniProtKB-EC"/>
</dbReference>
<dbReference type="EC" id="3.5.2.9" evidence="2"/>
<protein>
    <submittedName>
        <fullName evidence="2">5-oxoprolinase subunit B</fullName>
        <ecNumber evidence="2">3.5.2.9</ecNumber>
    </submittedName>
</protein>